<keyword evidence="2" id="KW-1185">Reference proteome</keyword>
<sequence length="277" mass="32581">MAPLESHKRIFAYFIRIIQNEDGEKEDDSNIFLPDPPGLNDSPQLNNDGEEYLNPYINFRVDHPRNSALLKTIAKVALQDIRKEEISNDFREELATAHLPTHPMFDEFAKKCFQSYKHRWDAKNDSRKHSMMEVNLRGNRLRGRRLLKFDERKKAAPDFFVNYSFDPVPLLHVDWMSDDESEAEFPIQSENEGKEDSYGSNYFLETKSEWRHQMLGRLGIKFSLATEELSILETVNLSWRAGYVDEIYHELSHLSRLRKNSSDNPIRKKVCNAHRYL</sequence>
<reference evidence="1 2" key="1">
    <citation type="submission" date="2014-06" db="EMBL/GenBank/DDBJ databases">
        <title>Evolutionary Origins and Diversification of the Mycorrhizal Mutualists.</title>
        <authorList>
            <consortium name="DOE Joint Genome Institute"/>
            <consortium name="Mycorrhizal Genomics Consortium"/>
            <person name="Kohler A."/>
            <person name="Kuo A."/>
            <person name="Nagy L.G."/>
            <person name="Floudas D."/>
            <person name="Copeland A."/>
            <person name="Barry K.W."/>
            <person name="Cichocki N."/>
            <person name="Veneault-Fourrey C."/>
            <person name="LaButti K."/>
            <person name="Lindquist E.A."/>
            <person name="Lipzen A."/>
            <person name="Lundell T."/>
            <person name="Morin E."/>
            <person name="Murat C."/>
            <person name="Riley R."/>
            <person name="Ohm R."/>
            <person name="Sun H."/>
            <person name="Tunlid A."/>
            <person name="Henrissat B."/>
            <person name="Grigoriev I.V."/>
            <person name="Hibbett D.S."/>
            <person name="Martin F."/>
        </authorList>
    </citation>
    <scope>NUCLEOTIDE SEQUENCE [LARGE SCALE GENOMIC DNA]</scope>
    <source>
        <strain evidence="1 2">SS14</strain>
    </source>
</reference>
<gene>
    <name evidence="1" type="ORF">M422DRAFT_271053</name>
</gene>
<protein>
    <submittedName>
        <fullName evidence="1">Uncharacterized protein</fullName>
    </submittedName>
</protein>
<evidence type="ECO:0000313" key="1">
    <source>
        <dbReference type="EMBL" id="KIJ27763.1"/>
    </source>
</evidence>
<evidence type="ECO:0000313" key="2">
    <source>
        <dbReference type="Proteomes" id="UP000054279"/>
    </source>
</evidence>
<dbReference type="Proteomes" id="UP000054279">
    <property type="component" value="Unassembled WGS sequence"/>
</dbReference>
<dbReference type="HOGENOM" id="CLU_1005329_0_0_1"/>
<name>A0A0C9TEM4_SPHS4</name>
<dbReference type="AlphaFoldDB" id="A0A0C9TEM4"/>
<accession>A0A0C9TEM4</accession>
<organism evidence="1 2">
    <name type="scientific">Sphaerobolus stellatus (strain SS14)</name>
    <dbReference type="NCBI Taxonomy" id="990650"/>
    <lineage>
        <taxon>Eukaryota</taxon>
        <taxon>Fungi</taxon>
        <taxon>Dikarya</taxon>
        <taxon>Basidiomycota</taxon>
        <taxon>Agaricomycotina</taxon>
        <taxon>Agaricomycetes</taxon>
        <taxon>Phallomycetidae</taxon>
        <taxon>Geastrales</taxon>
        <taxon>Sphaerobolaceae</taxon>
        <taxon>Sphaerobolus</taxon>
    </lineage>
</organism>
<dbReference type="OrthoDB" id="3320568at2759"/>
<dbReference type="EMBL" id="KN837325">
    <property type="protein sequence ID" value="KIJ27763.1"/>
    <property type="molecule type" value="Genomic_DNA"/>
</dbReference>
<proteinExistence type="predicted"/>